<name>A0ABT0YU18_9BURK</name>
<comment type="caution">
    <text evidence="2">The sequence shown here is derived from an EMBL/GenBank/DDBJ whole genome shotgun (WGS) entry which is preliminary data.</text>
</comment>
<reference evidence="2" key="1">
    <citation type="submission" date="2022-05" db="EMBL/GenBank/DDBJ databases">
        <title>Schlegelella sp. nov., isolated from mangrove soil.</title>
        <authorList>
            <person name="Liu Y."/>
            <person name="Ge X."/>
            <person name="Liu W."/>
        </authorList>
    </citation>
    <scope>NUCLEOTIDE SEQUENCE</scope>
    <source>
        <strain evidence="2">S2-27</strain>
    </source>
</reference>
<dbReference type="Proteomes" id="UP001165541">
    <property type="component" value="Unassembled WGS sequence"/>
</dbReference>
<evidence type="ECO:0000313" key="3">
    <source>
        <dbReference type="Proteomes" id="UP001165541"/>
    </source>
</evidence>
<feature type="region of interest" description="Disordered" evidence="1">
    <location>
        <begin position="1"/>
        <end position="70"/>
    </location>
</feature>
<accession>A0ABT0YU18</accession>
<dbReference type="RefSeq" id="WP_251780380.1">
    <property type="nucleotide sequence ID" value="NZ_JAMKFE010000015.1"/>
</dbReference>
<keyword evidence="3" id="KW-1185">Reference proteome</keyword>
<evidence type="ECO:0000256" key="1">
    <source>
        <dbReference type="SAM" id="MobiDB-lite"/>
    </source>
</evidence>
<feature type="compositionally biased region" description="Low complexity" evidence="1">
    <location>
        <begin position="12"/>
        <end position="66"/>
    </location>
</feature>
<gene>
    <name evidence="2" type="ORF">M8A51_20415</name>
</gene>
<proteinExistence type="predicted"/>
<protein>
    <submittedName>
        <fullName evidence="2">Uncharacterized protein</fullName>
    </submittedName>
</protein>
<organism evidence="2 3">
    <name type="scientific">Caldimonas mangrovi</name>
    <dbReference type="NCBI Taxonomy" id="2944811"/>
    <lineage>
        <taxon>Bacteria</taxon>
        <taxon>Pseudomonadati</taxon>
        <taxon>Pseudomonadota</taxon>
        <taxon>Betaproteobacteria</taxon>
        <taxon>Burkholderiales</taxon>
        <taxon>Sphaerotilaceae</taxon>
        <taxon>Caldimonas</taxon>
    </lineage>
</organism>
<dbReference type="EMBL" id="JAMKFE010000015">
    <property type="protein sequence ID" value="MCM5681899.1"/>
    <property type="molecule type" value="Genomic_DNA"/>
</dbReference>
<evidence type="ECO:0000313" key="2">
    <source>
        <dbReference type="EMBL" id="MCM5681899.1"/>
    </source>
</evidence>
<sequence length="140" mass="14578">MATAKKTPPVQPSAKPAAKAATRQAAAKPVAKAAVPKPAAKPVKQAAKTPAKVAKPKAAPADAPKAAKQKLVRDSFTMPQADFDRIAQLKSRALAFMRPAKKSELLRAGLHALAALDDTRLRAALDALAPLKPGRPKKTA</sequence>